<dbReference type="EMBL" id="FQUC01000001">
    <property type="protein sequence ID" value="SHE34047.1"/>
    <property type="molecule type" value="Genomic_DNA"/>
</dbReference>
<organism evidence="1 2">
    <name type="scientific">Dysgonomonas macrotermitis</name>
    <dbReference type="NCBI Taxonomy" id="1346286"/>
    <lineage>
        <taxon>Bacteria</taxon>
        <taxon>Pseudomonadati</taxon>
        <taxon>Bacteroidota</taxon>
        <taxon>Bacteroidia</taxon>
        <taxon>Bacteroidales</taxon>
        <taxon>Dysgonomonadaceae</taxon>
        <taxon>Dysgonomonas</taxon>
    </lineage>
</organism>
<dbReference type="AlphaFoldDB" id="A0A1M4SQ20"/>
<name>A0A1M4SQ20_9BACT</name>
<reference evidence="2" key="1">
    <citation type="submission" date="2016-11" db="EMBL/GenBank/DDBJ databases">
        <authorList>
            <person name="Varghese N."/>
            <person name="Submissions S."/>
        </authorList>
    </citation>
    <scope>NUCLEOTIDE SEQUENCE [LARGE SCALE GENOMIC DNA]</scope>
    <source>
        <strain evidence="2">DSM 27370</strain>
    </source>
</reference>
<accession>A0A1M4SQ20</accession>
<evidence type="ECO:0000313" key="1">
    <source>
        <dbReference type="EMBL" id="SHE34047.1"/>
    </source>
</evidence>
<dbReference type="RefSeq" id="WP_062175231.1">
    <property type="nucleotide sequence ID" value="NZ_BBXL01000001.1"/>
</dbReference>
<sequence length="69" mass="7937">MIKEIVKKDAEAIYLLLTKRNTLTIGELREITEYQELYLSLVLGWLAKEGRVYLDIEDELSVAPVQKAV</sequence>
<dbReference type="Proteomes" id="UP000184480">
    <property type="component" value="Unassembled WGS sequence"/>
</dbReference>
<proteinExistence type="predicted"/>
<dbReference type="Pfam" id="PF10771">
    <property type="entry name" value="DUF2582"/>
    <property type="match status" value="1"/>
</dbReference>
<keyword evidence="2" id="KW-1185">Reference proteome</keyword>
<dbReference type="InterPro" id="IPR036388">
    <property type="entry name" value="WH-like_DNA-bd_sf"/>
</dbReference>
<dbReference type="STRING" id="1346286.SAMN05444362_101116"/>
<protein>
    <submittedName>
        <fullName evidence="1">Winged helix-turn-helix domain</fullName>
    </submittedName>
</protein>
<evidence type="ECO:0000313" key="2">
    <source>
        <dbReference type="Proteomes" id="UP000184480"/>
    </source>
</evidence>
<dbReference type="Gene3D" id="1.10.10.10">
    <property type="entry name" value="Winged helix-like DNA-binding domain superfamily/Winged helix DNA-binding domain"/>
    <property type="match status" value="1"/>
</dbReference>
<gene>
    <name evidence="1" type="ORF">SAMN05444362_101116</name>
</gene>
<dbReference type="InterPro" id="IPR019707">
    <property type="entry name" value="DUF2582"/>
</dbReference>